<name>A0A975CEY5_9BURK</name>
<reference evidence="1" key="1">
    <citation type="submission" date="2021-03" db="EMBL/GenBank/DDBJ databases">
        <title>Ottowia sp. 27C isolated from the cloaca of a Giant Asian pond turtle (Heosemys grandis).</title>
        <authorList>
            <person name="Spergser J."/>
            <person name="Busse H.-J."/>
        </authorList>
    </citation>
    <scope>NUCLEOTIDE SEQUENCE</scope>
    <source>
        <strain evidence="1">27C</strain>
    </source>
</reference>
<protein>
    <submittedName>
        <fullName evidence="1">Uncharacterized protein</fullName>
    </submittedName>
</protein>
<dbReference type="KEGG" id="otd:J1M35_19655"/>
<dbReference type="Proteomes" id="UP000663903">
    <property type="component" value="Chromosome"/>
</dbReference>
<dbReference type="AlphaFoldDB" id="A0A975CEY5"/>
<sequence length="69" mass="7771">MVTSKSIAARASWARESAVFHAEPKTFERKVRRDFAKAAEVFSGFLLRLLRDLCDLCVQETSKIIAARA</sequence>
<gene>
    <name evidence="1" type="ORF">J1M35_19655</name>
</gene>
<organism evidence="1 2">
    <name type="scientific">Ottowia testudinis</name>
    <dbReference type="NCBI Taxonomy" id="2816950"/>
    <lineage>
        <taxon>Bacteria</taxon>
        <taxon>Pseudomonadati</taxon>
        <taxon>Pseudomonadota</taxon>
        <taxon>Betaproteobacteria</taxon>
        <taxon>Burkholderiales</taxon>
        <taxon>Comamonadaceae</taxon>
        <taxon>Ottowia</taxon>
    </lineage>
</organism>
<proteinExistence type="predicted"/>
<keyword evidence="2" id="KW-1185">Reference proteome</keyword>
<accession>A0A975CEY5</accession>
<evidence type="ECO:0000313" key="2">
    <source>
        <dbReference type="Proteomes" id="UP000663903"/>
    </source>
</evidence>
<dbReference type="RefSeq" id="WP_208008955.1">
    <property type="nucleotide sequence ID" value="NZ_CP071796.1"/>
</dbReference>
<evidence type="ECO:0000313" key="1">
    <source>
        <dbReference type="EMBL" id="QTD45203.1"/>
    </source>
</evidence>
<dbReference type="EMBL" id="CP071796">
    <property type="protein sequence ID" value="QTD45203.1"/>
    <property type="molecule type" value="Genomic_DNA"/>
</dbReference>